<evidence type="ECO:0000313" key="13">
    <source>
        <dbReference type="EMBL" id="VAH75164.1"/>
    </source>
</evidence>
<organism evidence="13 14">
    <name type="scientific">Triticum turgidum subsp. durum</name>
    <name type="common">Durum wheat</name>
    <name type="synonym">Triticum durum</name>
    <dbReference type="NCBI Taxonomy" id="4567"/>
    <lineage>
        <taxon>Eukaryota</taxon>
        <taxon>Viridiplantae</taxon>
        <taxon>Streptophyta</taxon>
        <taxon>Embryophyta</taxon>
        <taxon>Tracheophyta</taxon>
        <taxon>Spermatophyta</taxon>
        <taxon>Magnoliopsida</taxon>
        <taxon>Liliopsida</taxon>
        <taxon>Poales</taxon>
        <taxon>Poaceae</taxon>
        <taxon>BOP clade</taxon>
        <taxon>Pooideae</taxon>
        <taxon>Triticodae</taxon>
        <taxon>Triticeae</taxon>
        <taxon>Triticinae</taxon>
        <taxon>Triticum</taxon>
    </lineage>
</organism>
<dbReference type="Gramene" id="TRITD3Bv1G076130.8">
    <property type="protein sequence ID" value="TRITD3Bv1G076130.8"/>
    <property type="gene ID" value="TRITD3Bv1G076130"/>
</dbReference>
<dbReference type="InterPro" id="IPR057258">
    <property type="entry name" value="Ribosomal_uS3"/>
</dbReference>
<evidence type="ECO:0000256" key="10">
    <source>
        <dbReference type="RuleBase" id="RU003624"/>
    </source>
</evidence>
<dbReference type="NCBIfam" id="TIGR01009">
    <property type="entry name" value="rpsC_bact"/>
    <property type="match status" value="1"/>
</dbReference>
<comment type="similarity">
    <text evidence="2 10">Belongs to the universal ribosomal protein uS3 family.</text>
</comment>
<evidence type="ECO:0000256" key="7">
    <source>
        <dbReference type="ARBA" id="ARBA00023274"/>
    </source>
</evidence>
<dbReference type="InterPro" id="IPR001351">
    <property type="entry name" value="Ribosomal_uS3_C"/>
</dbReference>
<evidence type="ECO:0000256" key="8">
    <source>
        <dbReference type="ARBA" id="ARBA00035154"/>
    </source>
</evidence>
<gene>
    <name evidence="13" type="ORF">TRITD_3Bv1G076130</name>
</gene>
<dbReference type="Gene3D" id="3.30.300.20">
    <property type="match status" value="1"/>
</dbReference>
<proteinExistence type="inferred from homology"/>
<evidence type="ECO:0000259" key="12">
    <source>
        <dbReference type="Pfam" id="PF00189"/>
    </source>
</evidence>
<dbReference type="InterPro" id="IPR005704">
    <property type="entry name" value="Ribosomal_uS3_bac-typ"/>
</dbReference>
<dbReference type="HAMAP" id="MF_01309_B">
    <property type="entry name" value="Ribosomal_uS3_B"/>
    <property type="match status" value="1"/>
</dbReference>
<keyword evidence="7 10" id="KW-0687">Ribonucleoprotein</keyword>
<sequence>MGQKINPLGFRLGTTQKHHSFWFTQPKNYSEGLQEDKKIRDCIKNYIQKNRKKGSNRKIESDSSSEVITHNRKMDSGSSSEVITHIEIQKEIDTIHVIIHIGFPNLLKKKGAIEELEKDLQKEINSVNQRFNISIEKVKEPYRQPNILAEYIAFQLKNRVSFRKAMKKAIELTKKADIRGVKVKIAGRLGGKEIARAESIKKGRLPLQTIRAKIDYCCYPIRTIYGVLGVKIWIFVDFFPKIPAKEEIIPLSIRFNEN</sequence>
<name>A0A9R1RZQ3_TRITD</name>
<evidence type="ECO:0000256" key="11">
    <source>
        <dbReference type="SAM" id="MobiDB-lite"/>
    </source>
</evidence>
<dbReference type="GO" id="GO:0003735">
    <property type="term" value="F:structural constituent of ribosome"/>
    <property type="evidence" value="ECO:0007669"/>
    <property type="project" value="InterPro"/>
</dbReference>
<evidence type="ECO:0000256" key="2">
    <source>
        <dbReference type="ARBA" id="ARBA00010761"/>
    </source>
</evidence>
<evidence type="ECO:0000313" key="14">
    <source>
        <dbReference type="Proteomes" id="UP000324705"/>
    </source>
</evidence>
<keyword evidence="4" id="KW-0150">Chloroplast</keyword>
<dbReference type="PROSITE" id="PS00548">
    <property type="entry name" value="RIBOSOMAL_S3"/>
    <property type="match status" value="1"/>
</dbReference>
<keyword evidence="5" id="KW-0934">Plastid</keyword>
<dbReference type="InterPro" id="IPR009019">
    <property type="entry name" value="KH_sf_prok-type"/>
</dbReference>
<dbReference type="EMBL" id="LT934116">
    <property type="protein sequence ID" value="VAH75164.1"/>
    <property type="molecule type" value="Genomic_DNA"/>
</dbReference>
<dbReference type="InterPro" id="IPR036419">
    <property type="entry name" value="Ribosomal_S3_C_sf"/>
</dbReference>
<evidence type="ECO:0000256" key="3">
    <source>
        <dbReference type="ARBA" id="ARBA00011458"/>
    </source>
</evidence>
<evidence type="ECO:0000256" key="5">
    <source>
        <dbReference type="ARBA" id="ARBA00022640"/>
    </source>
</evidence>
<dbReference type="PANTHER" id="PTHR11760:SF42">
    <property type="entry name" value="SMALL RIBOSOMAL SUBUNIT PROTEIN US3C"/>
    <property type="match status" value="1"/>
</dbReference>
<dbReference type="FunFam" id="3.30.300.20:FF:000008">
    <property type="entry name" value="30S ribosomal protein S3, chloroplastic"/>
    <property type="match status" value="1"/>
</dbReference>
<evidence type="ECO:0000256" key="9">
    <source>
        <dbReference type="ARBA" id="ARBA00035473"/>
    </source>
</evidence>
<keyword evidence="14" id="KW-1185">Reference proteome</keyword>
<dbReference type="GO" id="GO:0006412">
    <property type="term" value="P:translation"/>
    <property type="evidence" value="ECO:0007669"/>
    <property type="project" value="InterPro"/>
</dbReference>
<evidence type="ECO:0000256" key="6">
    <source>
        <dbReference type="ARBA" id="ARBA00022980"/>
    </source>
</evidence>
<reference evidence="13 14" key="1">
    <citation type="submission" date="2017-09" db="EMBL/GenBank/DDBJ databases">
        <authorList>
            <consortium name="International Durum Wheat Genome Sequencing Consortium (IDWGSC)"/>
            <person name="Milanesi L."/>
        </authorList>
    </citation>
    <scope>NUCLEOTIDE SEQUENCE [LARGE SCALE GENOMIC DNA]</scope>
    <source>
        <strain evidence="14">cv. Svevo</strain>
    </source>
</reference>
<comment type="subcellular location">
    <subcellularLocation>
        <location evidence="1">Plastid</location>
        <location evidence="1">Chloroplast</location>
    </subcellularLocation>
</comment>
<dbReference type="GO" id="GO:0003723">
    <property type="term" value="F:RNA binding"/>
    <property type="evidence" value="ECO:0007669"/>
    <property type="project" value="InterPro"/>
</dbReference>
<comment type="subunit">
    <text evidence="3">Part of the 30S ribosomal subunit.</text>
</comment>
<feature type="domain" description="Small ribosomal subunit protein uS3 C-terminal" evidence="12">
    <location>
        <begin position="152"/>
        <end position="234"/>
    </location>
</feature>
<keyword evidence="6 10" id="KW-0689">Ribosomal protein</keyword>
<dbReference type="SUPFAM" id="SSF54821">
    <property type="entry name" value="Ribosomal protein S3 C-terminal domain"/>
    <property type="match status" value="1"/>
</dbReference>
<dbReference type="Pfam" id="PF00189">
    <property type="entry name" value="Ribosomal_S3_C"/>
    <property type="match status" value="1"/>
</dbReference>
<feature type="region of interest" description="Disordered" evidence="11">
    <location>
        <begin position="50"/>
        <end position="74"/>
    </location>
</feature>
<dbReference type="InterPro" id="IPR018280">
    <property type="entry name" value="Ribosomal_uS3_CS"/>
</dbReference>
<dbReference type="GO" id="GO:0022627">
    <property type="term" value="C:cytosolic small ribosomal subunit"/>
    <property type="evidence" value="ECO:0007669"/>
    <property type="project" value="TreeGrafter"/>
</dbReference>
<accession>A0A9R1RZQ3</accession>
<dbReference type="SUPFAM" id="SSF54814">
    <property type="entry name" value="Prokaryotic type KH domain (KH-domain type II)"/>
    <property type="match status" value="1"/>
</dbReference>
<evidence type="ECO:0000256" key="4">
    <source>
        <dbReference type="ARBA" id="ARBA00022528"/>
    </source>
</evidence>
<dbReference type="FunFam" id="3.30.1140.32:FF:000003">
    <property type="entry name" value="30S ribosomal protein S3, chloroplastic"/>
    <property type="match status" value="1"/>
</dbReference>
<dbReference type="PANTHER" id="PTHR11760">
    <property type="entry name" value="30S/40S RIBOSOMAL PROTEIN S3"/>
    <property type="match status" value="1"/>
</dbReference>
<dbReference type="Proteomes" id="UP000324705">
    <property type="component" value="Chromosome 3B"/>
</dbReference>
<dbReference type="GO" id="GO:0009507">
    <property type="term" value="C:chloroplast"/>
    <property type="evidence" value="ECO:0007669"/>
    <property type="project" value="UniProtKB-SubCell"/>
</dbReference>
<dbReference type="AlphaFoldDB" id="A0A9R1RZQ3"/>
<evidence type="ECO:0000256" key="1">
    <source>
        <dbReference type="ARBA" id="ARBA00004229"/>
    </source>
</evidence>
<protein>
    <recommendedName>
        <fullName evidence="8">Small ribosomal subunit protein uS3c</fullName>
    </recommendedName>
    <alternativeName>
        <fullName evidence="9">30S ribosomal protein S3, chloroplastic</fullName>
    </alternativeName>
</protein>
<dbReference type="Gene3D" id="3.30.1140.32">
    <property type="entry name" value="Ribosomal protein S3, C-terminal domain"/>
    <property type="match status" value="1"/>
</dbReference>
<dbReference type="InterPro" id="IPR015946">
    <property type="entry name" value="KH_dom-like_a/b"/>
</dbReference>
<dbReference type="CDD" id="cd02412">
    <property type="entry name" value="KH-II_30S_S3"/>
    <property type="match status" value="1"/>
</dbReference>